<sequence length="156" mass="18324">MSLCRGPVCSEKVVAKGLCSAHYKQMQRDGILHAIEKSKLPEDKFWKNIRKDANECWTWTGPVDKGYGRMYIGNKAFQAHRWSYEQHKHVSLTKVETLDHLCRNTLCCNPEHLEKVSLIENIERQHLYHALKAEINRLRRFLEDIGYNPDSLQKEM</sequence>
<evidence type="ECO:0000313" key="1">
    <source>
        <dbReference type="EMBL" id="CAB4154336.1"/>
    </source>
</evidence>
<name>A0A6J5N8K7_9CAUD</name>
<reference evidence="1" key="1">
    <citation type="submission" date="2020-04" db="EMBL/GenBank/DDBJ databases">
        <authorList>
            <person name="Chiriac C."/>
            <person name="Salcher M."/>
            <person name="Ghai R."/>
            <person name="Kavagutti S V."/>
        </authorList>
    </citation>
    <scope>NUCLEOTIDE SEQUENCE</scope>
</reference>
<dbReference type="SUPFAM" id="SSF54060">
    <property type="entry name" value="His-Me finger endonucleases"/>
    <property type="match status" value="1"/>
</dbReference>
<dbReference type="InterPro" id="IPR044930">
    <property type="entry name" value="Homing_endonuclease_His-Me"/>
</dbReference>
<accession>A0A6J5N8K7</accession>
<protein>
    <recommendedName>
        <fullName evidence="2">HNH nuclease</fullName>
    </recommendedName>
</protein>
<proteinExistence type="predicted"/>
<dbReference type="Gene3D" id="3.90.75.10">
    <property type="entry name" value="Homing Intron 3 (I-ppo) Encoded Endonuclease, Chain A"/>
    <property type="match status" value="1"/>
</dbReference>
<organism evidence="1">
    <name type="scientific">uncultured Caudovirales phage</name>
    <dbReference type="NCBI Taxonomy" id="2100421"/>
    <lineage>
        <taxon>Viruses</taxon>
        <taxon>Duplodnaviria</taxon>
        <taxon>Heunggongvirae</taxon>
        <taxon>Uroviricota</taxon>
        <taxon>Caudoviricetes</taxon>
        <taxon>Peduoviridae</taxon>
        <taxon>Maltschvirus</taxon>
        <taxon>Maltschvirus maltsch</taxon>
    </lineage>
</organism>
<dbReference type="InterPro" id="IPR044925">
    <property type="entry name" value="His-Me_finger_sf"/>
</dbReference>
<dbReference type="GO" id="GO:0004519">
    <property type="term" value="F:endonuclease activity"/>
    <property type="evidence" value="ECO:0007669"/>
    <property type="project" value="InterPro"/>
</dbReference>
<dbReference type="EMBL" id="LR796612">
    <property type="protein sequence ID" value="CAB4154336.1"/>
    <property type="molecule type" value="Genomic_DNA"/>
</dbReference>
<gene>
    <name evidence="1" type="ORF">UFOVP629_67</name>
</gene>
<evidence type="ECO:0008006" key="2">
    <source>
        <dbReference type="Google" id="ProtNLM"/>
    </source>
</evidence>